<dbReference type="PANTHER" id="PTHR43092:SF2">
    <property type="entry name" value="HERCYNYLCYSTEINE SULFOXIDE LYASE"/>
    <property type="match status" value="1"/>
</dbReference>
<sequence>MADHEGLTNEIVQKENLRRTLDQKALENPTYQGIMAFNTVEKFVSTPDDRYVPPKFPFELPKFDRSTPFGNEMRKHFLLDLDKWTFLNHGAFGCALEKGLETAYKWQCYVEQQPVRFVDREMLPLLAHVNRRLAKFVGAEPSDLVLLPNATAAINAVIRSIDWRPGDTVYYLNTCYYTVKKLFRHLRSTYGVTLKETTITYPATKEEILETIKDTLEAGTRLALFGHIPSNYPVIMPVEEMVKLCHSRGIPVLIDGAHALGTLPLDLSILKADYYVANAHKWLACPKGCAFLHVSKEHQPMIKPLVISSGFGAGFNSQFIWTGLRDYSPYLALNTVLDFWVAMGPARIHKYNNTLANKAATMLAQKWNTGLLSHAHMFGPMVMIRLPEVLLDCVTQGGKEEAVKAHAEMVQAKLHYEFNIEVPVKLIQGKLHTRISVHVYNELSDYEKLCEAILIITDDVLNNPAAYDSYKQYR</sequence>
<accession>A0A2B4SHZ8</accession>
<gene>
    <name evidence="3" type="primary">cefD</name>
    <name evidence="3" type="ORF">AWC38_SpisGene6538</name>
</gene>
<dbReference type="EMBL" id="LSMT01000078">
    <property type="protein sequence ID" value="PFX28739.1"/>
    <property type="molecule type" value="Genomic_DNA"/>
</dbReference>
<dbReference type="Proteomes" id="UP000225706">
    <property type="component" value="Unassembled WGS sequence"/>
</dbReference>
<dbReference type="InterPro" id="IPR000192">
    <property type="entry name" value="Aminotrans_V_dom"/>
</dbReference>
<comment type="caution">
    <text evidence="3">The sequence shown here is derived from an EMBL/GenBank/DDBJ whole genome shotgun (WGS) entry which is preliminary data.</text>
</comment>
<reference evidence="4" key="1">
    <citation type="journal article" date="2017" name="bioRxiv">
        <title>Comparative analysis of the genomes of Stylophora pistillata and Acropora digitifera provides evidence for extensive differences between species of corals.</title>
        <authorList>
            <person name="Voolstra C.R."/>
            <person name="Li Y."/>
            <person name="Liew Y.J."/>
            <person name="Baumgarten S."/>
            <person name="Zoccola D."/>
            <person name="Flot J.-F."/>
            <person name="Tambutte S."/>
            <person name="Allemand D."/>
            <person name="Aranda M."/>
        </authorList>
    </citation>
    <scope>NUCLEOTIDE SEQUENCE [LARGE SCALE GENOMIC DNA]</scope>
</reference>
<organism evidence="3 4">
    <name type="scientific">Stylophora pistillata</name>
    <name type="common">Smooth cauliflower coral</name>
    <dbReference type="NCBI Taxonomy" id="50429"/>
    <lineage>
        <taxon>Eukaryota</taxon>
        <taxon>Metazoa</taxon>
        <taxon>Cnidaria</taxon>
        <taxon>Anthozoa</taxon>
        <taxon>Hexacorallia</taxon>
        <taxon>Scleractinia</taxon>
        <taxon>Astrocoeniina</taxon>
        <taxon>Pocilloporidae</taxon>
        <taxon>Stylophora</taxon>
    </lineage>
</organism>
<evidence type="ECO:0000256" key="1">
    <source>
        <dbReference type="ARBA" id="ARBA00022898"/>
    </source>
</evidence>
<feature type="domain" description="Aminotransferase class V" evidence="2">
    <location>
        <begin position="129"/>
        <end position="370"/>
    </location>
</feature>
<dbReference type="AlphaFoldDB" id="A0A2B4SHZ8"/>
<name>A0A2B4SHZ8_STYPI</name>
<evidence type="ECO:0000313" key="4">
    <source>
        <dbReference type="Proteomes" id="UP000225706"/>
    </source>
</evidence>
<dbReference type="PANTHER" id="PTHR43092">
    <property type="entry name" value="L-CYSTEINE DESULFHYDRASE"/>
    <property type="match status" value="1"/>
</dbReference>
<evidence type="ECO:0000313" key="3">
    <source>
        <dbReference type="EMBL" id="PFX28739.1"/>
    </source>
</evidence>
<protein>
    <submittedName>
        <fullName evidence="3">Isopenicillin N epimerase</fullName>
    </submittedName>
</protein>
<keyword evidence="4" id="KW-1185">Reference proteome</keyword>
<dbReference type="SUPFAM" id="SSF53383">
    <property type="entry name" value="PLP-dependent transferases"/>
    <property type="match status" value="1"/>
</dbReference>
<proteinExistence type="predicted"/>
<keyword evidence="1" id="KW-0663">Pyridoxal phosphate</keyword>
<dbReference type="InterPro" id="IPR015422">
    <property type="entry name" value="PyrdxlP-dep_Trfase_small"/>
</dbReference>
<dbReference type="InterPro" id="IPR015421">
    <property type="entry name" value="PyrdxlP-dep_Trfase_major"/>
</dbReference>
<dbReference type="STRING" id="50429.A0A2B4SHZ8"/>
<dbReference type="OrthoDB" id="5978656at2759"/>
<dbReference type="Gene3D" id="3.40.640.10">
    <property type="entry name" value="Type I PLP-dependent aspartate aminotransferase-like (Major domain)"/>
    <property type="match status" value="1"/>
</dbReference>
<dbReference type="Pfam" id="PF00266">
    <property type="entry name" value="Aminotran_5"/>
    <property type="match status" value="1"/>
</dbReference>
<dbReference type="InterPro" id="IPR015424">
    <property type="entry name" value="PyrdxlP-dep_Trfase"/>
</dbReference>
<dbReference type="Gene3D" id="3.90.1150.10">
    <property type="entry name" value="Aspartate Aminotransferase, domain 1"/>
    <property type="match status" value="1"/>
</dbReference>
<evidence type="ECO:0000259" key="2">
    <source>
        <dbReference type="Pfam" id="PF00266"/>
    </source>
</evidence>